<evidence type="ECO:0000256" key="1">
    <source>
        <dbReference type="ARBA" id="ARBA00022485"/>
    </source>
</evidence>
<dbReference type="InterPro" id="IPR058240">
    <property type="entry name" value="rSAM_sf"/>
</dbReference>
<comment type="cofactor">
    <cofactor evidence="6">
        <name>[4Fe-4S] cluster</name>
        <dbReference type="ChEBI" id="CHEBI:49883"/>
    </cofactor>
    <text evidence="6">Binds 1 [4Fe-4S] cluster. The cluster is coordinated with 3 cysteines and an exchangeable S-adenosyl-L-methionine.</text>
</comment>
<evidence type="ECO:0000259" key="7">
    <source>
        <dbReference type="PROSITE" id="PS51918"/>
    </source>
</evidence>
<dbReference type="InterPro" id="IPR007197">
    <property type="entry name" value="rSAM"/>
</dbReference>
<dbReference type="GO" id="GO:0003824">
    <property type="term" value="F:catalytic activity"/>
    <property type="evidence" value="ECO:0007669"/>
    <property type="project" value="InterPro"/>
</dbReference>
<keyword evidence="4 6" id="KW-0408">Iron</keyword>
<keyword evidence="2 6" id="KW-0949">S-adenosyl-L-methionine</keyword>
<dbReference type="PANTHER" id="PTHR30352">
    <property type="entry name" value="PYRUVATE FORMATE-LYASE-ACTIVATING ENZYME"/>
    <property type="match status" value="1"/>
</dbReference>
<feature type="binding site" evidence="6">
    <location>
        <position position="86"/>
    </location>
    <ligand>
        <name>[4Fe-4S] cluster</name>
        <dbReference type="ChEBI" id="CHEBI:49883"/>
        <note>4Fe-4S-S-AdoMet</note>
    </ligand>
</feature>
<feature type="domain" description="Radical SAM core" evidence="7">
    <location>
        <begin position="67"/>
        <end position="291"/>
    </location>
</feature>
<feature type="binding site" evidence="6">
    <location>
        <position position="89"/>
    </location>
    <ligand>
        <name>[4Fe-4S] cluster</name>
        <dbReference type="ChEBI" id="CHEBI:49883"/>
        <note>4Fe-4S-S-AdoMet</note>
    </ligand>
</feature>
<dbReference type="PANTHER" id="PTHR30352:SF5">
    <property type="entry name" value="PYRUVATE FORMATE-LYASE 1-ACTIVATING ENZYME"/>
    <property type="match status" value="1"/>
</dbReference>
<comment type="caution">
    <text evidence="8">The sequence shown here is derived from an EMBL/GenBank/DDBJ whole genome shotgun (WGS) entry which is preliminary data.</text>
</comment>
<evidence type="ECO:0000313" key="8">
    <source>
        <dbReference type="EMBL" id="PIY89101.1"/>
    </source>
</evidence>
<evidence type="ECO:0000256" key="2">
    <source>
        <dbReference type="ARBA" id="ARBA00022691"/>
    </source>
</evidence>
<reference evidence="9" key="1">
    <citation type="submission" date="2017-09" db="EMBL/GenBank/DDBJ databases">
        <title>Depth-based differentiation of microbial function through sediment-hosted aquifers and enrichment of novel symbionts in the deep terrestrial subsurface.</title>
        <authorList>
            <person name="Probst A.J."/>
            <person name="Ladd B."/>
            <person name="Jarett J.K."/>
            <person name="Geller-Mcgrath D.E."/>
            <person name="Sieber C.M.K."/>
            <person name="Emerson J.B."/>
            <person name="Anantharaman K."/>
            <person name="Thomas B.C."/>
            <person name="Malmstrom R."/>
            <person name="Stieglmeier M."/>
            <person name="Klingl A."/>
            <person name="Woyke T."/>
            <person name="Ryan C.M."/>
            <person name="Banfield J.F."/>
        </authorList>
    </citation>
    <scope>NUCLEOTIDE SEQUENCE [LARGE SCALE GENOMIC DNA]</scope>
</reference>
<dbReference type="PROSITE" id="PS51918">
    <property type="entry name" value="RADICAL_SAM"/>
    <property type="match status" value="1"/>
</dbReference>
<dbReference type="AlphaFoldDB" id="A0A2M7R6V8"/>
<evidence type="ECO:0000256" key="6">
    <source>
        <dbReference type="PIRSR" id="PIRSR004869-50"/>
    </source>
</evidence>
<name>A0A2M7R6V8_9BACT</name>
<organism evidence="8 9">
    <name type="scientific">Candidatus Nealsonbacteria bacterium CG_4_10_14_0_8_um_filter_37_14</name>
    <dbReference type="NCBI Taxonomy" id="1974684"/>
    <lineage>
        <taxon>Bacteria</taxon>
        <taxon>Candidatus Nealsoniibacteriota</taxon>
    </lineage>
</organism>
<dbReference type="InterPro" id="IPR034457">
    <property type="entry name" value="Organic_radical-activating"/>
</dbReference>
<protein>
    <submittedName>
        <fullName evidence="8">AmmeMemoRadiSam system radical SAM enzyme</fullName>
    </submittedName>
</protein>
<keyword evidence="5 6" id="KW-0411">Iron-sulfur</keyword>
<dbReference type="SFLD" id="SFLDS00029">
    <property type="entry name" value="Radical_SAM"/>
    <property type="match status" value="1"/>
</dbReference>
<evidence type="ECO:0000256" key="5">
    <source>
        <dbReference type="ARBA" id="ARBA00023014"/>
    </source>
</evidence>
<keyword evidence="1" id="KW-0004">4Fe-4S</keyword>
<gene>
    <name evidence="8" type="primary">amrS</name>
    <name evidence="8" type="ORF">COY73_01935</name>
</gene>
<feature type="binding site" evidence="6">
    <location>
        <position position="82"/>
    </location>
    <ligand>
        <name>[4Fe-4S] cluster</name>
        <dbReference type="ChEBI" id="CHEBI:49883"/>
        <note>4Fe-4S-S-AdoMet</note>
    </ligand>
</feature>
<sequence length="340" mass="37820">MKEAYLYKKLKGKGVRCRNCAHYCVISPGKRGICGVRENINGKLYALNYGKAVAVNIDPIEKKPFFHFLPGSHSLSIATVGCNFRCLNCQNSDISQGFKWAKEIPGEDLPPKKIVDLAIKNNLPSISYTYTEPTIFLEYAIDTMKLAKKAGLKNNFVSNGFMSPESAKLVIPHLDANNIDIKGFTEEFYGENCGAQLQPVLKTAKLMKKSGVWVEITTLAIPGRSDSEKMFRGIAKFIYEELGSETPWHISQFSGAISWKLQHIPDTPVETLEVGYKIGKEIGLKYVYTGNIPGLPSEDTFCPKCGALSIDRTNYIIHRHDKTGKCSRCGEDLNLILNPV</sequence>
<dbReference type="GO" id="GO:0046872">
    <property type="term" value="F:metal ion binding"/>
    <property type="evidence" value="ECO:0007669"/>
    <property type="project" value="UniProtKB-KW"/>
</dbReference>
<dbReference type="CDD" id="cd01335">
    <property type="entry name" value="Radical_SAM"/>
    <property type="match status" value="1"/>
</dbReference>
<dbReference type="Pfam" id="PF04055">
    <property type="entry name" value="Radical_SAM"/>
    <property type="match status" value="1"/>
</dbReference>
<dbReference type="EMBL" id="PFLW01000049">
    <property type="protein sequence ID" value="PIY89101.1"/>
    <property type="molecule type" value="Genomic_DNA"/>
</dbReference>
<dbReference type="GO" id="GO:0051539">
    <property type="term" value="F:4 iron, 4 sulfur cluster binding"/>
    <property type="evidence" value="ECO:0007669"/>
    <property type="project" value="UniProtKB-KW"/>
</dbReference>
<dbReference type="SUPFAM" id="SSF102114">
    <property type="entry name" value="Radical SAM enzymes"/>
    <property type="match status" value="1"/>
</dbReference>
<accession>A0A2M7R6V8</accession>
<evidence type="ECO:0000313" key="9">
    <source>
        <dbReference type="Proteomes" id="UP000230767"/>
    </source>
</evidence>
<dbReference type="PIRSF" id="PIRSF004869">
    <property type="entry name" value="PflX_prd"/>
    <property type="match status" value="1"/>
</dbReference>
<proteinExistence type="predicted"/>
<dbReference type="InterPro" id="IPR027596">
    <property type="entry name" value="AmmeMemoSam_rS"/>
</dbReference>
<dbReference type="Gene3D" id="3.20.20.70">
    <property type="entry name" value="Aldolase class I"/>
    <property type="match status" value="1"/>
</dbReference>
<evidence type="ECO:0000256" key="3">
    <source>
        <dbReference type="ARBA" id="ARBA00022723"/>
    </source>
</evidence>
<evidence type="ECO:0000256" key="4">
    <source>
        <dbReference type="ARBA" id="ARBA00023004"/>
    </source>
</evidence>
<dbReference type="InterPro" id="IPR013785">
    <property type="entry name" value="Aldolase_TIM"/>
</dbReference>
<dbReference type="SFLD" id="SFLDG01101">
    <property type="entry name" value="Uncharacterised_Radical_SAM_Su"/>
    <property type="match status" value="1"/>
</dbReference>
<keyword evidence="3 6" id="KW-0479">Metal-binding</keyword>
<dbReference type="NCBIfam" id="TIGR04337">
    <property type="entry name" value="AmmeMemoSam_rS"/>
    <property type="match status" value="1"/>
</dbReference>
<dbReference type="Proteomes" id="UP000230767">
    <property type="component" value="Unassembled WGS sequence"/>
</dbReference>
<dbReference type="InterPro" id="IPR016431">
    <property type="entry name" value="Pyrv-formate_lyase-activ_prd"/>
</dbReference>